<evidence type="ECO:0000256" key="3">
    <source>
        <dbReference type="ARBA" id="ARBA00022729"/>
    </source>
</evidence>
<evidence type="ECO:0000256" key="7">
    <source>
        <dbReference type="ARBA" id="ARBA00023180"/>
    </source>
</evidence>
<evidence type="ECO:0000256" key="10">
    <source>
        <dbReference type="SAM" id="SignalP"/>
    </source>
</evidence>
<dbReference type="GO" id="GO:0050852">
    <property type="term" value="P:T cell receptor signaling pathway"/>
    <property type="evidence" value="ECO:0007669"/>
    <property type="project" value="TreeGrafter"/>
</dbReference>
<dbReference type="Proteomes" id="UP000593565">
    <property type="component" value="Unassembled WGS sequence"/>
</dbReference>
<protein>
    <submittedName>
        <fullName evidence="11">Uncharacterized protein</fullName>
    </submittedName>
</protein>
<feature type="signal peptide" evidence="10">
    <location>
        <begin position="1"/>
        <end position="21"/>
    </location>
</feature>
<evidence type="ECO:0000256" key="9">
    <source>
        <dbReference type="SAM" id="Phobius"/>
    </source>
</evidence>
<reference evidence="11 12" key="1">
    <citation type="submission" date="2020-02" db="EMBL/GenBank/DDBJ databases">
        <title>A chromosome-scale genome assembly of the black bullhead catfish (Ameiurus melas).</title>
        <authorList>
            <person name="Wen M."/>
            <person name="Zham M."/>
            <person name="Cabau C."/>
            <person name="Klopp C."/>
            <person name="Donnadieu C."/>
            <person name="Roques C."/>
            <person name="Bouchez O."/>
            <person name="Lampietro C."/>
            <person name="Jouanno E."/>
            <person name="Herpin A."/>
            <person name="Louis A."/>
            <person name="Berthelot C."/>
            <person name="Parey E."/>
            <person name="Roest-Crollius H."/>
            <person name="Braasch I."/>
            <person name="Postlethwait J."/>
            <person name="Robinson-Rechavi M."/>
            <person name="Echchiki A."/>
            <person name="Begum T."/>
            <person name="Montfort J."/>
            <person name="Schartl M."/>
            <person name="Bobe J."/>
            <person name="Guiguen Y."/>
        </authorList>
    </citation>
    <scope>NUCLEOTIDE SEQUENCE [LARGE SCALE GENOMIC DNA]</scope>
    <source>
        <strain evidence="11">M_S1</strain>
        <tissue evidence="11">Blood</tissue>
    </source>
</reference>
<evidence type="ECO:0000256" key="4">
    <source>
        <dbReference type="ARBA" id="ARBA00022989"/>
    </source>
</evidence>
<keyword evidence="4 9" id="KW-1133">Transmembrane helix</keyword>
<dbReference type="AlphaFoldDB" id="A0A7J6AWM9"/>
<evidence type="ECO:0000256" key="8">
    <source>
        <dbReference type="ARBA" id="ARBA00023319"/>
    </source>
</evidence>
<keyword evidence="2 9" id="KW-0812">Transmembrane</keyword>
<keyword evidence="6" id="KW-1015">Disulfide bond</keyword>
<dbReference type="InterPro" id="IPR040216">
    <property type="entry name" value="CTLA4/CD28"/>
</dbReference>
<dbReference type="Gene3D" id="2.60.40.10">
    <property type="entry name" value="Immunoglobulins"/>
    <property type="match status" value="1"/>
</dbReference>
<dbReference type="PANTHER" id="PTHR11494:SF8">
    <property type="entry name" value="CYTOTOXIC T-LYMPHOCYTE PROTEIN 4"/>
    <property type="match status" value="1"/>
</dbReference>
<evidence type="ECO:0000313" key="12">
    <source>
        <dbReference type="Proteomes" id="UP000593565"/>
    </source>
</evidence>
<sequence length="206" mass="23383">MHEDWIAFIVVLLSFFPTISCVHSTDEEKCSLRIKDRNLVIQTVMSDAPNASINCPGLDVNKENVRITLYKETKLHFADFQKTQITNNSKEKQRFSVYVENDTTVDYVIDKPQVNDTGLYSCTFVHGDDTKTTQTFLLVTDPGLQGCLHEGQSVSWLLLSAGCGLLALYNFITTVVICSFAWKLKHQDTPQNDYFNTRPGEFSRVK</sequence>
<dbReference type="PANTHER" id="PTHR11494">
    <property type="entry name" value="CYTOTOXIC T-LYMPHOCYTE PROTEIN"/>
    <property type="match status" value="1"/>
</dbReference>
<dbReference type="GO" id="GO:0009897">
    <property type="term" value="C:external side of plasma membrane"/>
    <property type="evidence" value="ECO:0007669"/>
    <property type="project" value="TreeGrafter"/>
</dbReference>
<name>A0A7J6AWM9_AMEME</name>
<evidence type="ECO:0000313" key="11">
    <source>
        <dbReference type="EMBL" id="KAF4087100.1"/>
    </source>
</evidence>
<evidence type="ECO:0000256" key="5">
    <source>
        <dbReference type="ARBA" id="ARBA00023136"/>
    </source>
</evidence>
<comment type="subcellular location">
    <subcellularLocation>
        <location evidence="1">Membrane</location>
        <topology evidence="1">Single-pass type I membrane protein</topology>
    </subcellularLocation>
</comment>
<dbReference type="GO" id="GO:0042129">
    <property type="term" value="P:regulation of T cell proliferation"/>
    <property type="evidence" value="ECO:0007669"/>
    <property type="project" value="InterPro"/>
</dbReference>
<dbReference type="InterPro" id="IPR036179">
    <property type="entry name" value="Ig-like_dom_sf"/>
</dbReference>
<evidence type="ECO:0000256" key="6">
    <source>
        <dbReference type="ARBA" id="ARBA00023157"/>
    </source>
</evidence>
<dbReference type="SUPFAM" id="SSF48726">
    <property type="entry name" value="Immunoglobulin"/>
    <property type="match status" value="1"/>
</dbReference>
<keyword evidence="12" id="KW-1185">Reference proteome</keyword>
<evidence type="ECO:0000256" key="1">
    <source>
        <dbReference type="ARBA" id="ARBA00004479"/>
    </source>
</evidence>
<feature type="transmembrane region" description="Helical" evidence="9">
    <location>
        <begin position="156"/>
        <end position="182"/>
    </location>
</feature>
<comment type="caution">
    <text evidence="11">The sequence shown here is derived from an EMBL/GenBank/DDBJ whole genome shotgun (WGS) entry which is preliminary data.</text>
</comment>
<keyword evidence="7" id="KW-0325">Glycoprotein</keyword>
<accession>A0A7J6AWM9</accession>
<keyword evidence="3 10" id="KW-0732">Signal</keyword>
<gene>
    <name evidence="11" type="ORF">AMELA_G00091810</name>
</gene>
<proteinExistence type="predicted"/>
<keyword evidence="8" id="KW-0393">Immunoglobulin domain</keyword>
<evidence type="ECO:0000256" key="2">
    <source>
        <dbReference type="ARBA" id="ARBA00022692"/>
    </source>
</evidence>
<keyword evidence="5 9" id="KW-0472">Membrane</keyword>
<dbReference type="InterPro" id="IPR013783">
    <property type="entry name" value="Ig-like_fold"/>
</dbReference>
<organism evidence="11 12">
    <name type="scientific">Ameiurus melas</name>
    <name type="common">Black bullhead</name>
    <name type="synonym">Silurus melas</name>
    <dbReference type="NCBI Taxonomy" id="219545"/>
    <lineage>
        <taxon>Eukaryota</taxon>
        <taxon>Metazoa</taxon>
        <taxon>Chordata</taxon>
        <taxon>Craniata</taxon>
        <taxon>Vertebrata</taxon>
        <taxon>Euteleostomi</taxon>
        <taxon>Actinopterygii</taxon>
        <taxon>Neopterygii</taxon>
        <taxon>Teleostei</taxon>
        <taxon>Ostariophysi</taxon>
        <taxon>Siluriformes</taxon>
        <taxon>Ictaluridae</taxon>
        <taxon>Ameiurus</taxon>
    </lineage>
</organism>
<feature type="chain" id="PRO_5029780414" evidence="10">
    <location>
        <begin position="22"/>
        <end position="206"/>
    </location>
</feature>
<dbReference type="EMBL" id="JAAGNN010000007">
    <property type="protein sequence ID" value="KAF4087100.1"/>
    <property type="molecule type" value="Genomic_DNA"/>
</dbReference>